<dbReference type="AlphaFoldDB" id="A0AAP2RCY3"/>
<dbReference type="Proteomes" id="UP001320159">
    <property type="component" value="Unassembled WGS sequence"/>
</dbReference>
<gene>
    <name evidence="1" type="ORF">CUJ83_08235</name>
</gene>
<reference evidence="1 2" key="1">
    <citation type="submission" date="2017-11" db="EMBL/GenBank/DDBJ databases">
        <title>Isolation and Characterization of Family Methanocellaceae Species from Potential Methane Hydrate Area Offshore Southwestern Taiwan.</title>
        <authorList>
            <person name="Zhang W.-L."/>
            <person name="Chen W.-C."/>
            <person name="Lai M.-C."/>
            <person name="Chen S.-C."/>
        </authorList>
    </citation>
    <scope>NUCLEOTIDE SEQUENCE [LARGE SCALE GENOMIC DNA]</scope>
    <source>
        <strain evidence="1 2">CWC-04</strain>
    </source>
</reference>
<organism evidence="1 2">
    <name type="scientific">Methanooceanicella nereidis</name>
    <dbReference type="NCBI Taxonomy" id="2052831"/>
    <lineage>
        <taxon>Archaea</taxon>
        <taxon>Methanobacteriati</taxon>
        <taxon>Methanobacteriota</taxon>
        <taxon>Stenosarchaea group</taxon>
        <taxon>Methanomicrobia</taxon>
        <taxon>Methanocellales</taxon>
        <taxon>Methanocellaceae</taxon>
        <taxon>Methanooceanicella</taxon>
    </lineage>
</organism>
<keyword evidence="2" id="KW-1185">Reference proteome</keyword>
<accession>A0AAP2RCY3</accession>
<name>A0AAP2RCY3_9EURY</name>
<comment type="caution">
    <text evidence="1">The sequence shown here is derived from an EMBL/GenBank/DDBJ whole genome shotgun (WGS) entry which is preliminary data.</text>
</comment>
<proteinExistence type="predicted"/>
<evidence type="ECO:0000313" key="2">
    <source>
        <dbReference type="Proteomes" id="UP001320159"/>
    </source>
</evidence>
<dbReference type="EMBL" id="PGCK01000006">
    <property type="protein sequence ID" value="MCD1294984.1"/>
    <property type="molecule type" value="Genomic_DNA"/>
</dbReference>
<sequence length="101" mass="12086">MLENFSIGMIDQDNRGEMFNSDEREYYIEDYVFSNVRYRIHARETGSELMPSKIEAWFYINDKKVDPPQELIQKMKERDEEISDGRILLYVNGLLAHGRIY</sequence>
<evidence type="ECO:0000313" key="1">
    <source>
        <dbReference type="EMBL" id="MCD1294984.1"/>
    </source>
</evidence>
<protein>
    <submittedName>
        <fullName evidence="1">Uncharacterized protein</fullName>
    </submittedName>
</protein>